<dbReference type="PROSITE" id="PS51186">
    <property type="entry name" value="GNAT"/>
    <property type="match status" value="1"/>
</dbReference>
<dbReference type="PANTHER" id="PTHR43877">
    <property type="entry name" value="AMINOALKYLPHOSPHONATE N-ACETYLTRANSFERASE-RELATED-RELATED"/>
    <property type="match status" value="1"/>
</dbReference>
<keyword evidence="5" id="KW-1185">Reference proteome</keyword>
<gene>
    <name evidence="4" type="ORF">FNU76_01065</name>
</gene>
<evidence type="ECO:0000259" key="3">
    <source>
        <dbReference type="PROSITE" id="PS51186"/>
    </source>
</evidence>
<dbReference type="Proteomes" id="UP000317550">
    <property type="component" value="Chromosome"/>
</dbReference>
<evidence type="ECO:0000313" key="4">
    <source>
        <dbReference type="EMBL" id="QDQ25050.1"/>
    </source>
</evidence>
<organism evidence="4 5">
    <name type="scientific">Chitinimonas arctica</name>
    <dbReference type="NCBI Taxonomy" id="2594795"/>
    <lineage>
        <taxon>Bacteria</taxon>
        <taxon>Pseudomonadati</taxon>
        <taxon>Pseudomonadota</taxon>
        <taxon>Betaproteobacteria</taxon>
        <taxon>Neisseriales</taxon>
        <taxon>Chitinibacteraceae</taxon>
        <taxon>Chitinimonas</taxon>
    </lineage>
</organism>
<dbReference type="InterPro" id="IPR016181">
    <property type="entry name" value="Acyl_CoA_acyltransferase"/>
</dbReference>
<reference evidence="5" key="1">
    <citation type="submission" date="2019-07" db="EMBL/GenBank/DDBJ databases">
        <title>Chitinimonas sp. nov., isolated from Ny-Alesund, arctica soil.</title>
        <authorList>
            <person name="Xu Q."/>
            <person name="Peng F."/>
        </authorList>
    </citation>
    <scope>NUCLEOTIDE SEQUENCE [LARGE SCALE GENOMIC DNA]</scope>
    <source>
        <strain evidence="5">R3-44</strain>
    </source>
</reference>
<dbReference type="Gene3D" id="3.40.630.30">
    <property type="match status" value="1"/>
</dbReference>
<protein>
    <submittedName>
        <fullName evidence="4">GNAT family N-acetyltransferase</fullName>
    </submittedName>
</protein>
<proteinExistence type="predicted"/>
<keyword evidence="2" id="KW-0012">Acyltransferase</keyword>
<dbReference type="KEGG" id="cari:FNU76_01065"/>
<dbReference type="InterPro" id="IPR000182">
    <property type="entry name" value="GNAT_dom"/>
</dbReference>
<sequence length="154" mass="16736">MLVQIDLADTLLALELLQVQRVAYQQEAELIGYPALPPLRETLPELLDCGETVLGWRVDGELRGAVGYLAQAGQADICRLVVAPAWQRQGIARQLLQALIDNDEYAAITVTTAAANLPALALYREMGFLPSTPFTTPDGLALVRLQRGPAPDRC</sequence>
<dbReference type="GO" id="GO:0016747">
    <property type="term" value="F:acyltransferase activity, transferring groups other than amino-acyl groups"/>
    <property type="evidence" value="ECO:0007669"/>
    <property type="project" value="InterPro"/>
</dbReference>
<evidence type="ECO:0000256" key="2">
    <source>
        <dbReference type="ARBA" id="ARBA00023315"/>
    </source>
</evidence>
<evidence type="ECO:0000256" key="1">
    <source>
        <dbReference type="ARBA" id="ARBA00022679"/>
    </source>
</evidence>
<evidence type="ECO:0000313" key="5">
    <source>
        <dbReference type="Proteomes" id="UP000317550"/>
    </source>
</evidence>
<dbReference type="Pfam" id="PF00583">
    <property type="entry name" value="Acetyltransf_1"/>
    <property type="match status" value="1"/>
</dbReference>
<dbReference type="InterPro" id="IPR050832">
    <property type="entry name" value="Bact_Acetyltransf"/>
</dbReference>
<feature type="domain" description="N-acetyltransferase" evidence="3">
    <location>
        <begin position="14"/>
        <end position="149"/>
    </location>
</feature>
<keyword evidence="1 4" id="KW-0808">Transferase</keyword>
<dbReference type="PANTHER" id="PTHR43877:SF2">
    <property type="entry name" value="AMINOALKYLPHOSPHONATE N-ACETYLTRANSFERASE-RELATED"/>
    <property type="match status" value="1"/>
</dbReference>
<dbReference type="RefSeq" id="WP_143855975.1">
    <property type="nucleotide sequence ID" value="NZ_CP041730.1"/>
</dbReference>
<dbReference type="CDD" id="cd04301">
    <property type="entry name" value="NAT_SF"/>
    <property type="match status" value="1"/>
</dbReference>
<name>A0A516SA72_9NEIS</name>
<accession>A0A516SA72</accession>
<dbReference type="AlphaFoldDB" id="A0A516SA72"/>
<dbReference type="SUPFAM" id="SSF55729">
    <property type="entry name" value="Acyl-CoA N-acyltransferases (Nat)"/>
    <property type="match status" value="1"/>
</dbReference>
<dbReference type="EMBL" id="CP041730">
    <property type="protein sequence ID" value="QDQ25050.1"/>
    <property type="molecule type" value="Genomic_DNA"/>
</dbReference>
<dbReference type="OrthoDB" id="3190820at2"/>